<proteinExistence type="predicted"/>
<keyword evidence="2" id="KW-0472">Membrane</keyword>
<feature type="compositionally biased region" description="Basic and acidic residues" evidence="1">
    <location>
        <begin position="396"/>
        <end position="405"/>
    </location>
</feature>
<evidence type="ECO:0000256" key="1">
    <source>
        <dbReference type="SAM" id="MobiDB-lite"/>
    </source>
</evidence>
<dbReference type="AlphaFoldDB" id="A0A4R0R5P0"/>
<sequence length="800" mass="87484">MPTATITTHTTSKATSAVSIPLKSATFMAGASGSTAATLRSLYPRAATAFLQRDVLLTHSLMTSAFAILPPSSTGHVEDSLTSHRRKWDLLRITFETTSYASPPASEDPESFPSSLRSNQLLSPQSFVAALHTRSLQLFTPVSAPKPSSAFLPAQILVTLGLASLKLGCPDIGRGIVEDWLARRGQAAVADDQDGYAKVLDLYCLQILPRLEEWDYAGDFLQYERELSQPSRDEPDHRIFLCRRFAHEEKYVLLMGELATEGVWRFGLARKTMSGAGRCLRSQMIQSLHALHNQALASRRAPSPVLAQLDTAMSAESSRTVSPAPSMSSESSNSTHTATPTSPRLTSTKAQGKMKERVPSMTNIQSAPSTSSSSQSISSIATSATITPNNVQSILSRRDTERERPTASQRSSFTRSRMKSASPLPRPPRSISLDPPSSAVTRAPSVLTIIRSFLETSLRNLTNSKTATFILLLVVFPILSLVFRLRRRKAITAGSSTAGVADSVRRRLQASALEKKGVVAGVWEEVIRPGLRWSPERKTQLVRELRSCAALCLSPLPDYQCLSFEPTSLDNKIIAVARRGSSAGPIVAFFSTVVLSVPSLEDPSKLLPILHTGLTCIAPDVRRTSLTVVIGAYTFQRMLELHPSGFWFTSLAEVPSSLVSVARYGAHVYPSPSAHQPSAVHLHIARTIDERYRDVLLISPDAVFDERRFVFMGSNPPGSCFRKDSTDERYHHRDKALNDFYRGLLGCNEGNEVLQIGFMSPKSLLAPLHHEPRLQRIGQAIQVDKALTAHVANIGEEGRS</sequence>
<feature type="compositionally biased region" description="Low complexity" evidence="1">
    <location>
        <begin position="429"/>
        <end position="438"/>
    </location>
</feature>
<accession>A0A4R0R5P0</accession>
<evidence type="ECO:0000256" key="2">
    <source>
        <dbReference type="SAM" id="Phobius"/>
    </source>
</evidence>
<dbReference type="OrthoDB" id="3981028at2759"/>
<gene>
    <name evidence="3" type="ORF">EIP91_010624</name>
</gene>
<organism evidence="3 4">
    <name type="scientific">Steccherinum ochraceum</name>
    <dbReference type="NCBI Taxonomy" id="92696"/>
    <lineage>
        <taxon>Eukaryota</taxon>
        <taxon>Fungi</taxon>
        <taxon>Dikarya</taxon>
        <taxon>Basidiomycota</taxon>
        <taxon>Agaricomycotina</taxon>
        <taxon>Agaricomycetes</taxon>
        <taxon>Polyporales</taxon>
        <taxon>Steccherinaceae</taxon>
        <taxon>Steccherinum</taxon>
    </lineage>
</organism>
<dbReference type="STRING" id="92696.A0A4R0R5P0"/>
<feature type="transmembrane region" description="Helical" evidence="2">
    <location>
        <begin position="467"/>
        <end position="485"/>
    </location>
</feature>
<feature type="compositionally biased region" description="Polar residues" evidence="1">
    <location>
        <begin position="406"/>
        <end position="415"/>
    </location>
</feature>
<keyword evidence="2" id="KW-1133">Transmembrane helix</keyword>
<reference evidence="3 4" key="1">
    <citation type="submission" date="2018-11" db="EMBL/GenBank/DDBJ databases">
        <title>Genome assembly of Steccherinum ochraceum LE-BIN_3174, the white-rot fungus of the Steccherinaceae family (The Residual Polyporoid clade, Polyporales, Basidiomycota).</title>
        <authorList>
            <person name="Fedorova T.V."/>
            <person name="Glazunova O.A."/>
            <person name="Landesman E.O."/>
            <person name="Moiseenko K.V."/>
            <person name="Psurtseva N.V."/>
            <person name="Savinova O.S."/>
            <person name="Shakhova N.V."/>
            <person name="Tyazhelova T.V."/>
            <person name="Vasina D.V."/>
        </authorList>
    </citation>
    <scope>NUCLEOTIDE SEQUENCE [LARGE SCALE GENOMIC DNA]</scope>
    <source>
        <strain evidence="3 4">LE-BIN_3174</strain>
    </source>
</reference>
<feature type="compositionally biased region" description="Polar residues" evidence="1">
    <location>
        <begin position="335"/>
        <end position="350"/>
    </location>
</feature>
<evidence type="ECO:0000313" key="3">
    <source>
        <dbReference type="EMBL" id="TCD60165.1"/>
    </source>
</evidence>
<dbReference type="Proteomes" id="UP000292702">
    <property type="component" value="Unassembled WGS sequence"/>
</dbReference>
<feature type="compositionally biased region" description="Low complexity" evidence="1">
    <location>
        <begin position="322"/>
        <end position="334"/>
    </location>
</feature>
<comment type="caution">
    <text evidence="3">The sequence shown here is derived from an EMBL/GenBank/DDBJ whole genome shotgun (WGS) entry which is preliminary data.</text>
</comment>
<feature type="region of interest" description="Disordered" evidence="1">
    <location>
        <begin position="311"/>
        <end position="439"/>
    </location>
</feature>
<keyword evidence="4" id="KW-1185">Reference proteome</keyword>
<evidence type="ECO:0000313" key="4">
    <source>
        <dbReference type="Proteomes" id="UP000292702"/>
    </source>
</evidence>
<name>A0A4R0R5P0_9APHY</name>
<dbReference type="EMBL" id="RWJN01000646">
    <property type="protein sequence ID" value="TCD60165.1"/>
    <property type="molecule type" value="Genomic_DNA"/>
</dbReference>
<keyword evidence="2" id="KW-0812">Transmembrane</keyword>
<feature type="compositionally biased region" description="Low complexity" evidence="1">
    <location>
        <begin position="364"/>
        <end position="388"/>
    </location>
</feature>
<protein>
    <submittedName>
        <fullName evidence="3">Uncharacterized protein</fullName>
    </submittedName>
</protein>